<dbReference type="Proteomes" id="UP000253065">
    <property type="component" value="Unassembled WGS sequence"/>
</dbReference>
<reference evidence="2 3" key="1">
    <citation type="submission" date="2018-07" db="EMBL/GenBank/DDBJ databases">
        <title>Freshwater and sediment microbial communities from various areas in North America, analyzing microbe dynamics in response to fracking.</title>
        <authorList>
            <person name="Lamendella R."/>
        </authorList>
    </citation>
    <scope>NUCLEOTIDE SEQUENCE [LARGE SCALE GENOMIC DNA]</scope>
    <source>
        <strain evidence="2 3">114E</strain>
        <strain evidence="1 4">114E_o</strain>
    </source>
</reference>
<sequence length="207" mass="23291">MKTILALMLVAIIGAGTWSLYSISQVDDYAVVESFYEKACIEMMKDFVKSPETFKVLKTDILSGSLSQEDAEQLNQEYYGEVESAFELGQENIAERYSQPRNPLKQTFIKVRFSSANSYGTPMRNDSLCEFVQSPAFQRPVLAYFEVDGEGFSKGSTEFTTLTLLKVDSETLEMVESSTKGFETEYPSGNLKATFIQKAGFWINDNL</sequence>
<dbReference type="RefSeq" id="WP_022991666.1">
    <property type="nucleotide sequence ID" value="NZ_QNSA01000001.1"/>
</dbReference>
<name>A0A368V9U0_MARNT</name>
<organism evidence="2 3">
    <name type="scientific">Marinobacter nauticus</name>
    <name type="common">Marinobacter hydrocarbonoclasticus</name>
    <name type="synonym">Marinobacter aquaeolei</name>
    <dbReference type="NCBI Taxonomy" id="2743"/>
    <lineage>
        <taxon>Bacteria</taxon>
        <taxon>Pseudomonadati</taxon>
        <taxon>Pseudomonadota</taxon>
        <taxon>Gammaproteobacteria</taxon>
        <taxon>Pseudomonadales</taxon>
        <taxon>Marinobacteraceae</taxon>
        <taxon>Marinobacter</taxon>
    </lineage>
</organism>
<dbReference type="EMBL" id="QPJB01000001">
    <property type="protein sequence ID" value="RCW37896.1"/>
    <property type="molecule type" value="Genomic_DNA"/>
</dbReference>
<gene>
    <name evidence="2" type="ORF">DET51_101234</name>
    <name evidence="1" type="ORF">DET64_101235</name>
</gene>
<dbReference type="EMBL" id="QNSA01000001">
    <property type="protein sequence ID" value="RBP77050.1"/>
    <property type="molecule type" value="Genomic_DNA"/>
</dbReference>
<dbReference type="AlphaFoldDB" id="A0A368V9U0"/>
<dbReference type="Proteomes" id="UP000252795">
    <property type="component" value="Unassembled WGS sequence"/>
</dbReference>
<protein>
    <submittedName>
        <fullName evidence="2">Uncharacterized protein</fullName>
    </submittedName>
</protein>
<comment type="caution">
    <text evidence="2">The sequence shown here is derived from an EMBL/GenBank/DDBJ whole genome shotgun (WGS) entry which is preliminary data.</text>
</comment>
<evidence type="ECO:0000313" key="3">
    <source>
        <dbReference type="Proteomes" id="UP000252795"/>
    </source>
</evidence>
<evidence type="ECO:0000313" key="1">
    <source>
        <dbReference type="EMBL" id="RBP77050.1"/>
    </source>
</evidence>
<proteinExistence type="predicted"/>
<keyword evidence="4" id="KW-1185">Reference proteome</keyword>
<accession>A0A368V9U0</accession>
<evidence type="ECO:0000313" key="2">
    <source>
        <dbReference type="EMBL" id="RCW37896.1"/>
    </source>
</evidence>
<evidence type="ECO:0000313" key="4">
    <source>
        <dbReference type="Proteomes" id="UP000253065"/>
    </source>
</evidence>